<dbReference type="InterPro" id="IPR010710">
    <property type="entry name" value="DUF1289"/>
</dbReference>
<accession>V5B9K5</accession>
<dbReference type="STRING" id="1116472.MGMO_126c00040"/>
<name>V5B9K5_9GAMM</name>
<dbReference type="AlphaFoldDB" id="V5B9K5"/>
<sequence length="82" mass="9214">MQGFLNDCLSAIKMNDDLEKPVLSPCIRNCCLNEEDICLGCFRSLTEIVGWADANNVARKSIMNNTEARRAAHYAKYRRSSG</sequence>
<comment type="caution">
    <text evidence="1">The sequence shown here is derived from an EMBL/GenBank/DDBJ whole genome shotgun (WGS) entry which is preliminary data.</text>
</comment>
<evidence type="ECO:0000313" key="2">
    <source>
        <dbReference type="Proteomes" id="UP000017842"/>
    </source>
</evidence>
<dbReference type="Pfam" id="PF06945">
    <property type="entry name" value="DUF1289"/>
    <property type="match status" value="1"/>
</dbReference>
<dbReference type="PANTHER" id="PTHR35175">
    <property type="entry name" value="DUF1289 DOMAIN-CONTAINING PROTEIN"/>
    <property type="match status" value="1"/>
</dbReference>
<dbReference type="Proteomes" id="UP000017842">
    <property type="component" value="Unassembled WGS sequence"/>
</dbReference>
<protein>
    <submittedName>
        <fullName evidence="1">Putative Fe-S protein</fullName>
    </submittedName>
</protein>
<dbReference type="PANTHER" id="PTHR35175:SF2">
    <property type="entry name" value="DUF1289 DOMAIN-CONTAINING PROTEIN"/>
    <property type="match status" value="1"/>
</dbReference>
<proteinExistence type="predicted"/>
<dbReference type="EMBL" id="AYLO01000118">
    <property type="protein sequence ID" value="ESS69960.1"/>
    <property type="molecule type" value="Genomic_DNA"/>
</dbReference>
<organism evidence="1 2">
    <name type="scientific">Methyloglobulus morosus KoM1</name>
    <dbReference type="NCBI Taxonomy" id="1116472"/>
    <lineage>
        <taxon>Bacteria</taxon>
        <taxon>Pseudomonadati</taxon>
        <taxon>Pseudomonadota</taxon>
        <taxon>Gammaproteobacteria</taxon>
        <taxon>Methylococcales</taxon>
        <taxon>Methylococcaceae</taxon>
        <taxon>Methyloglobulus</taxon>
    </lineage>
</organism>
<dbReference type="eggNOG" id="COG3313">
    <property type="taxonomic scope" value="Bacteria"/>
</dbReference>
<gene>
    <name evidence="1" type="ORF">MGMO_126c00040</name>
</gene>
<evidence type="ECO:0000313" key="1">
    <source>
        <dbReference type="EMBL" id="ESS69960.1"/>
    </source>
</evidence>
<keyword evidence="2" id="KW-1185">Reference proteome</keyword>
<reference evidence="1 2" key="1">
    <citation type="journal article" date="2013" name="Genome Announc.">
        <title>Draft Genome Sequence of the Methanotrophic Gammaproteobacterium Methyloglobulus morosus DSM 22980 Strain KoM1.</title>
        <authorList>
            <person name="Poehlein A."/>
            <person name="Deutzmann J.S."/>
            <person name="Daniel R."/>
            <person name="Simeonova D.D."/>
        </authorList>
    </citation>
    <scope>NUCLEOTIDE SEQUENCE [LARGE SCALE GENOMIC DNA]</scope>
    <source>
        <strain evidence="1 2">KoM1</strain>
    </source>
</reference>